<dbReference type="AlphaFoldDB" id="A0A1E3QQV7"/>
<dbReference type="RefSeq" id="XP_018985389.1">
    <property type="nucleotide sequence ID" value="XM_019128957.1"/>
</dbReference>
<keyword evidence="2" id="KW-1185">Reference proteome</keyword>
<gene>
    <name evidence="1" type="ORF">BABINDRAFT_161698</name>
</gene>
<name>A0A1E3QQV7_9ASCO</name>
<sequence length="53" mass="6026">MKKKLTKHLRHGKYSLEARSNIVKYYAIIVSLAINEVQRTSGTASHQWVILSG</sequence>
<proteinExistence type="predicted"/>
<reference evidence="2" key="1">
    <citation type="submission" date="2016-05" db="EMBL/GenBank/DDBJ databases">
        <title>Comparative genomics of biotechnologically important yeasts.</title>
        <authorList>
            <consortium name="DOE Joint Genome Institute"/>
            <person name="Riley R."/>
            <person name="Haridas S."/>
            <person name="Wolfe K.H."/>
            <person name="Lopes M.R."/>
            <person name="Hittinger C.T."/>
            <person name="Goker M."/>
            <person name="Salamov A."/>
            <person name="Wisecaver J."/>
            <person name="Long T.M."/>
            <person name="Aerts A.L."/>
            <person name="Barry K."/>
            <person name="Choi C."/>
            <person name="Clum A."/>
            <person name="Coughlan A.Y."/>
            <person name="Deshpande S."/>
            <person name="Douglass A.P."/>
            <person name="Hanson S.J."/>
            <person name="Klenk H.-P."/>
            <person name="Labutti K."/>
            <person name="Lapidus A."/>
            <person name="Lindquist E."/>
            <person name="Lipzen A."/>
            <person name="Meier-Kolthoff J.P."/>
            <person name="Ohm R.A."/>
            <person name="Otillar R.P."/>
            <person name="Pangilinan J."/>
            <person name="Peng Y."/>
            <person name="Rokas A."/>
            <person name="Rosa C.A."/>
            <person name="Scheuner C."/>
            <person name="Sibirny A.A."/>
            <person name="Slot J.C."/>
            <person name="Stielow J.B."/>
            <person name="Sun H."/>
            <person name="Kurtzman C.P."/>
            <person name="Blackwell M."/>
            <person name="Grigoriev I.V."/>
            <person name="Jeffries T.W."/>
        </authorList>
    </citation>
    <scope>NUCLEOTIDE SEQUENCE [LARGE SCALE GENOMIC DNA]</scope>
    <source>
        <strain evidence="2">NRRL Y-12698</strain>
    </source>
</reference>
<dbReference type="GeneID" id="30146810"/>
<protein>
    <submittedName>
        <fullName evidence="1">Uncharacterized protein</fullName>
    </submittedName>
</protein>
<organism evidence="1 2">
    <name type="scientific">Babjeviella inositovora NRRL Y-12698</name>
    <dbReference type="NCBI Taxonomy" id="984486"/>
    <lineage>
        <taxon>Eukaryota</taxon>
        <taxon>Fungi</taxon>
        <taxon>Dikarya</taxon>
        <taxon>Ascomycota</taxon>
        <taxon>Saccharomycotina</taxon>
        <taxon>Pichiomycetes</taxon>
        <taxon>Serinales incertae sedis</taxon>
        <taxon>Babjeviella</taxon>
    </lineage>
</organism>
<evidence type="ECO:0000313" key="1">
    <source>
        <dbReference type="EMBL" id="ODQ80061.1"/>
    </source>
</evidence>
<dbReference type="Proteomes" id="UP000094336">
    <property type="component" value="Unassembled WGS sequence"/>
</dbReference>
<dbReference type="EMBL" id="KV454431">
    <property type="protein sequence ID" value="ODQ80061.1"/>
    <property type="molecule type" value="Genomic_DNA"/>
</dbReference>
<evidence type="ECO:0000313" key="2">
    <source>
        <dbReference type="Proteomes" id="UP000094336"/>
    </source>
</evidence>
<accession>A0A1E3QQV7</accession>